<dbReference type="EMBL" id="LATX01002327">
    <property type="protein sequence ID" value="KTB31405.1"/>
    <property type="molecule type" value="Genomic_DNA"/>
</dbReference>
<feature type="region of interest" description="Disordered" evidence="1">
    <location>
        <begin position="427"/>
        <end position="459"/>
    </location>
</feature>
<feature type="compositionally biased region" description="Low complexity" evidence="1">
    <location>
        <begin position="8"/>
        <end position="35"/>
    </location>
</feature>
<accession>A0A0W0F511</accession>
<feature type="compositionally biased region" description="Polar residues" evidence="1">
    <location>
        <begin position="443"/>
        <end position="459"/>
    </location>
</feature>
<reference evidence="2 3" key="1">
    <citation type="submission" date="2015-12" db="EMBL/GenBank/DDBJ databases">
        <title>Draft genome sequence of Moniliophthora roreri, the causal agent of frosty pod rot of cacao.</title>
        <authorList>
            <person name="Aime M.C."/>
            <person name="Diaz-Valderrama J.R."/>
            <person name="Kijpornyongpan T."/>
            <person name="Phillips-Mora W."/>
        </authorList>
    </citation>
    <scope>NUCLEOTIDE SEQUENCE [LARGE SCALE GENOMIC DNA]</scope>
    <source>
        <strain evidence="2 3">MCA 2952</strain>
    </source>
</reference>
<protein>
    <submittedName>
        <fullName evidence="2">Uncharacterized protein</fullName>
    </submittedName>
</protein>
<name>A0A0W0F511_MONRR</name>
<evidence type="ECO:0000256" key="1">
    <source>
        <dbReference type="SAM" id="MobiDB-lite"/>
    </source>
</evidence>
<gene>
    <name evidence="2" type="ORF">WG66_16017</name>
</gene>
<feature type="region of interest" description="Disordered" evidence="1">
    <location>
        <begin position="8"/>
        <end position="41"/>
    </location>
</feature>
<evidence type="ECO:0000313" key="2">
    <source>
        <dbReference type="EMBL" id="KTB31405.1"/>
    </source>
</evidence>
<dbReference type="AlphaFoldDB" id="A0A0W0F511"/>
<organism evidence="2 3">
    <name type="scientific">Moniliophthora roreri</name>
    <name type="common">Frosty pod rot fungus</name>
    <name type="synonym">Monilia roreri</name>
    <dbReference type="NCBI Taxonomy" id="221103"/>
    <lineage>
        <taxon>Eukaryota</taxon>
        <taxon>Fungi</taxon>
        <taxon>Dikarya</taxon>
        <taxon>Basidiomycota</taxon>
        <taxon>Agaricomycotina</taxon>
        <taxon>Agaricomycetes</taxon>
        <taxon>Agaricomycetidae</taxon>
        <taxon>Agaricales</taxon>
        <taxon>Marasmiineae</taxon>
        <taxon>Marasmiaceae</taxon>
        <taxon>Moniliophthora</taxon>
    </lineage>
</organism>
<comment type="caution">
    <text evidence="2">The sequence shown here is derived from an EMBL/GenBank/DDBJ whole genome shotgun (WGS) entry which is preliminary data.</text>
</comment>
<evidence type="ECO:0000313" key="3">
    <source>
        <dbReference type="Proteomes" id="UP000054988"/>
    </source>
</evidence>
<dbReference type="Proteomes" id="UP000054988">
    <property type="component" value="Unassembled WGS sequence"/>
</dbReference>
<proteinExistence type="predicted"/>
<sequence length="566" mass="60071">MALVPVNAASAAPTTAAPPATTAPPTTTAPTATTPADDDAGTAMANHICTPEESLWETELPSRLPFSKKKWVEKNVLTPFITQFDYDHLLCAIFIQPLQKIFTNRACACHIRNSLASNATPGSSMSGSSLPPPPPYTPYVPLLPTMQAINMPSLHPPPASALPPPSTSTTTINQVTLTPLSNVQGASASALLPSTSTMVTAVDQVTQTLPSSNIQGASASALPSNSPPSITPVSTPNIAPATAGVQASPSESPSLGMITQATNGFNEWCTLNIALIKEEVKRCHPHLQGGSYFSVWNPLWVELWNKLTPAEQKPYEDRAQMINKAWQHPPPAEHIAQNQENILAFVAATLTLLIGNGWNQCGDAGFIVHALYMLPNGQTSTEMVSVAGPHAGMFRIPDEAKKMYEKGFKDHLKAWRTFTSATSLLSDHASNEHTPPANVVTPEPSTSTSVPASPMAHSTSVPSAITVDSTNIPPALSTTNIQDDIEPMIMDVDSPSRPESIKEPMDHDVEMSGAVGDTRLSGADGDGEVMDVNHNDTVETVVTGDEESASASDSAETINDHMLFYL</sequence>